<evidence type="ECO:0000313" key="3">
    <source>
        <dbReference type="Proteomes" id="UP000007030"/>
    </source>
</evidence>
<dbReference type="AlphaFoldDB" id="F2NN97"/>
<feature type="transmembrane region" description="Helical" evidence="1">
    <location>
        <begin position="75"/>
        <end position="95"/>
    </location>
</feature>
<keyword evidence="1" id="KW-0472">Membrane</keyword>
<feature type="transmembrane region" description="Helical" evidence="1">
    <location>
        <begin position="101"/>
        <end position="117"/>
    </location>
</feature>
<keyword evidence="1" id="KW-1133">Transmembrane helix</keyword>
<organism evidence="2 3">
    <name type="scientific">Marinithermus hydrothermalis (strain DSM 14884 / JCM 11576 / T1)</name>
    <dbReference type="NCBI Taxonomy" id="869210"/>
    <lineage>
        <taxon>Bacteria</taxon>
        <taxon>Thermotogati</taxon>
        <taxon>Deinococcota</taxon>
        <taxon>Deinococci</taxon>
        <taxon>Thermales</taxon>
        <taxon>Thermaceae</taxon>
        <taxon>Marinithermus</taxon>
    </lineage>
</organism>
<evidence type="ECO:0000256" key="1">
    <source>
        <dbReference type="SAM" id="Phobius"/>
    </source>
</evidence>
<feature type="transmembrane region" description="Helical" evidence="1">
    <location>
        <begin position="33"/>
        <end position="54"/>
    </location>
</feature>
<dbReference type="KEGG" id="mhd:Marky_0175"/>
<proteinExistence type="predicted"/>
<keyword evidence="1" id="KW-0812">Transmembrane</keyword>
<dbReference type="EMBL" id="CP002630">
    <property type="protein sequence ID" value="AEB10938.1"/>
    <property type="molecule type" value="Genomic_DNA"/>
</dbReference>
<name>F2NN97_MARHT</name>
<dbReference type="Proteomes" id="UP000007030">
    <property type="component" value="Chromosome"/>
</dbReference>
<evidence type="ECO:0000313" key="2">
    <source>
        <dbReference type="EMBL" id="AEB10938.1"/>
    </source>
</evidence>
<keyword evidence="3" id="KW-1185">Reference proteome</keyword>
<dbReference type="HOGENOM" id="CLU_1738316_0_0_0"/>
<sequence>MVEVAKKFVLLSATSVVVTLAFGGGAADALLGFLALSPTLMFITHVALIDYFPSSGEGYARFFEEKSCRGRLGRLGKVFALSSVWVGALSVNWVVERRLDLLIIIFILLLSATLLDWRQRFRAMDALCAVIVEVCGRFQSGVAGKGGELH</sequence>
<accession>F2NN97</accession>
<protein>
    <submittedName>
        <fullName evidence="2">Uncharacterized protein</fullName>
    </submittedName>
</protein>
<gene>
    <name evidence="2" type="ordered locus">Marky_0175</name>
</gene>
<reference evidence="2 3" key="1">
    <citation type="journal article" date="2012" name="Stand. Genomic Sci.">
        <title>Complete genome sequence of the aerobic, heterotroph Marinithermus hydrothermalis type strain (T1(T)) from a deep-sea hydrothermal vent chimney.</title>
        <authorList>
            <person name="Copeland A."/>
            <person name="Gu W."/>
            <person name="Yasawong M."/>
            <person name="Lapidus A."/>
            <person name="Lucas S."/>
            <person name="Deshpande S."/>
            <person name="Pagani I."/>
            <person name="Tapia R."/>
            <person name="Cheng J.F."/>
            <person name="Goodwin L.A."/>
            <person name="Pitluck S."/>
            <person name="Liolios K."/>
            <person name="Ivanova N."/>
            <person name="Mavromatis K."/>
            <person name="Mikhailova N."/>
            <person name="Pati A."/>
            <person name="Chen A."/>
            <person name="Palaniappan K."/>
            <person name="Land M."/>
            <person name="Pan C."/>
            <person name="Brambilla E.M."/>
            <person name="Rohde M."/>
            <person name="Tindall B.J."/>
            <person name="Sikorski J."/>
            <person name="Goker M."/>
            <person name="Detter J.C."/>
            <person name="Bristow J."/>
            <person name="Eisen J.A."/>
            <person name="Markowitz V."/>
            <person name="Hugenholtz P."/>
            <person name="Kyrpides N.C."/>
            <person name="Klenk H.P."/>
            <person name="Woyke T."/>
        </authorList>
    </citation>
    <scope>NUCLEOTIDE SEQUENCE [LARGE SCALE GENOMIC DNA]</scope>
    <source>
        <strain evidence="3">DSM 14884 / JCM 11576 / T1</strain>
    </source>
</reference>